<dbReference type="InterPro" id="IPR050777">
    <property type="entry name" value="SET2_Histone-Lys_MeTrsfase"/>
</dbReference>
<evidence type="ECO:0000256" key="1">
    <source>
        <dbReference type="ARBA" id="ARBA00004123"/>
    </source>
</evidence>
<accession>A0A6A5G0C0</accession>
<dbReference type="SMART" id="SM00317">
    <property type="entry name" value="SET"/>
    <property type="match status" value="1"/>
</dbReference>
<reference evidence="9 10" key="1">
    <citation type="submission" date="2019-12" db="EMBL/GenBank/DDBJ databases">
        <title>Chromosome-level assembly of the Caenorhabditis remanei genome.</title>
        <authorList>
            <person name="Teterina A.A."/>
            <person name="Willis J.H."/>
            <person name="Phillips P.C."/>
        </authorList>
    </citation>
    <scope>NUCLEOTIDE SEQUENCE [LARGE SCALE GENOMIC DNA]</scope>
    <source>
        <strain evidence="9 10">PX506</strain>
        <tissue evidence="9">Whole organism</tissue>
    </source>
</reference>
<comment type="subcellular location">
    <subcellularLocation>
        <location evidence="2">Chromosome</location>
    </subcellularLocation>
    <subcellularLocation>
        <location evidence="1">Nucleus</location>
    </subcellularLocation>
</comment>
<dbReference type="GeneID" id="9822102"/>
<dbReference type="GO" id="GO:0008168">
    <property type="term" value="F:methyltransferase activity"/>
    <property type="evidence" value="ECO:0007669"/>
    <property type="project" value="UniProtKB-KW"/>
</dbReference>
<comment type="caution">
    <text evidence="9">The sequence shown here is derived from an EMBL/GenBank/DDBJ whole genome shotgun (WGS) entry which is preliminary data.</text>
</comment>
<dbReference type="CTD" id="9822102"/>
<dbReference type="InterPro" id="IPR046341">
    <property type="entry name" value="SET_dom_sf"/>
</dbReference>
<keyword evidence="6" id="KW-0949">S-adenosyl-L-methionine</keyword>
<dbReference type="SUPFAM" id="SSF82199">
    <property type="entry name" value="SET domain"/>
    <property type="match status" value="1"/>
</dbReference>
<gene>
    <name evidence="9" type="ORF">GCK72_024834</name>
</gene>
<evidence type="ECO:0000313" key="9">
    <source>
        <dbReference type="EMBL" id="KAF1748367.1"/>
    </source>
</evidence>
<evidence type="ECO:0000256" key="3">
    <source>
        <dbReference type="ARBA" id="ARBA00022454"/>
    </source>
</evidence>
<dbReference type="Gene3D" id="2.170.270.10">
    <property type="entry name" value="SET domain"/>
    <property type="match status" value="1"/>
</dbReference>
<evidence type="ECO:0000313" key="10">
    <source>
        <dbReference type="Proteomes" id="UP000483820"/>
    </source>
</evidence>
<feature type="domain" description="SET" evidence="8">
    <location>
        <begin position="71"/>
        <end position="197"/>
    </location>
</feature>
<proteinExistence type="predicted"/>
<dbReference type="Pfam" id="PF00856">
    <property type="entry name" value="SET"/>
    <property type="match status" value="1"/>
</dbReference>
<keyword evidence="3" id="KW-0158">Chromosome</keyword>
<dbReference type="InterPro" id="IPR001214">
    <property type="entry name" value="SET_dom"/>
</dbReference>
<keyword evidence="5" id="KW-0808">Transferase</keyword>
<keyword evidence="4" id="KW-0489">Methyltransferase</keyword>
<dbReference type="GO" id="GO:0005634">
    <property type="term" value="C:nucleus"/>
    <property type="evidence" value="ECO:0007669"/>
    <property type="project" value="UniProtKB-SubCell"/>
</dbReference>
<organism evidence="9 10">
    <name type="scientific">Caenorhabditis remanei</name>
    <name type="common">Caenorhabditis vulgaris</name>
    <dbReference type="NCBI Taxonomy" id="31234"/>
    <lineage>
        <taxon>Eukaryota</taxon>
        <taxon>Metazoa</taxon>
        <taxon>Ecdysozoa</taxon>
        <taxon>Nematoda</taxon>
        <taxon>Chromadorea</taxon>
        <taxon>Rhabditida</taxon>
        <taxon>Rhabditina</taxon>
        <taxon>Rhabditomorpha</taxon>
        <taxon>Rhabditoidea</taxon>
        <taxon>Rhabditidae</taxon>
        <taxon>Peloderinae</taxon>
        <taxon>Caenorhabditis</taxon>
    </lineage>
</organism>
<dbReference type="RefSeq" id="XP_003117785.2">
    <property type="nucleotide sequence ID" value="XM_003117737.2"/>
</dbReference>
<dbReference type="PANTHER" id="PTHR22884">
    <property type="entry name" value="SET DOMAIN PROTEINS"/>
    <property type="match status" value="1"/>
</dbReference>
<dbReference type="GO" id="GO:0032259">
    <property type="term" value="P:methylation"/>
    <property type="evidence" value="ECO:0007669"/>
    <property type="project" value="UniProtKB-KW"/>
</dbReference>
<dbReference type="PROSITE" id="PS50280">
    <property type="entry name" value="SET"/>
    <property type="match status" value="1"/>
</dbReference>
<dbReference type="GO" id="GO:0005694">
    <property type="term" value="C:chromosome"/>
    <property type="evidence" value="ECO:0007669"/>
    <property type="project" value="UniProtKB-SubCell"/>
</dbReference>
<sequence length="227" mass="25879">MANIAPIAFDNNPNDFKDDSLLKFPIGVKLVRVKGCGCKGLKKCTTDKCSNFFQKTECQSRCACGNRKFSKTRKVFKYAVQMAGDNKGWGLFATKRIEAGEFITSYIGDVITKEEKDRRFEEYKNRGIKHNYMIQAGKYHIDPTFYGNKARFANHCCDPNVIVEKWTMDRAPQGFKALAFVACKPIEEGQEITFDYKFDYDKENAQPCHCDAGNKCNKWIGKAPPKN</sequence>
<dbReference type="EMBL" id="WUAV01000006">
    <property type="protein sequence ID" value="KAF1748367.1"/>
    <property type="molecule type" value="Genomic_DNA"/>
</dbReference>
<name>A0A6A5G0C0_CAERE</name>
<dbReference type="AlphaFoldDB" id="A0A6A5G0C0"/>
<dbReference type="Proteomes" id="UP000483820">
    <property type="component" value="Chromosome X"/>
</dbReference>
<evidence type="ECO:0000256" key="4">
    <source>
        <dbReference type="ARBA" id="ARBA00022603"/>
    </source>
</evidence>
<evidence type="ECO:0000256" key="7">
    <source>
        <dbReference type="ARBA" id="ARBA00023242"/>
    </source>
</evidence>
<evidence type="ECO:0000256" key="6">
    <source>
        <dbReference type="ARBA" id="ARBA00022691"/>
    </source>
</evidence>
<keyword evidence="7" id="KW-0539">Nucleus</keyword>
<evidence type="ECO:0000256" key="2">
    <source>
        <dbReference type="ARBA" id="ARBA00004286"/>
    </source>
</evidence>
<protein>
    <recommendedName>
        <fullName evidence="8">SET domain-containing protein</fullName>
    </recommendedName>
</protein>
<dbReference type="KEGG" id="crq:GCK72_024834"/>
<evidence type="ECO:0000259" key="8">
    <source>
        <dbReference type="PROSITE" id="PS50280"/>
    </source>
</evidence>
<evidence type="ECO:0000256" key="5">
    <source>
        <dbReference type="ARBA" id="ARBA00022679"/>
    </source>
</evidence>